<protein>
    <submittedName>
        <fullName evidence="3">Uncharacterized protein</fullName>
    </submittedName>
</protein>
<keyword evidence="4" id="KW-1185">Reference proteome</keyword>
<evidence type="ECO:0000313" key="3">
    <source>
        <dbReference type="EMBL" id="KAF6025250.1"/>
    </source>
</evidence>
<dbReference type="Proteomes" id="UP000593567">
    <property type="component" value="Unassembled WGS sequence"/>
</dbReference>
<dbReference type="AlphaFoldDB" id="A0A7J7JG98"/>
<keyword evidence="2" id="KW-0472">Membrane</keyword>
<name>A0A7J7JG98_BUGNE</name>
<accession>A0A7J7JG98</accession>
<organism evidence="3 4">
    <name type="scientific">Bugula neritina</name>
    <name type="common">Brown bryozoan</name>
    <name type="synonym">Sertularia neritina</name>
    <dbReference type="NCBI Taxonomy" id="10212"/>
    <lineage>
        <taxon>Eukaryota</taxon>
        <taxon>Metazoa</taxon>
        <taxon>Spiralia</taxon>
        <taxon>Lophotrochozoa</taxon>
        <taxon>Bryozoa</taxon>
        <taxon>Gymnolaemata</taxon>
        <taxon>Cheilostomatida</taxon>
        <taxon>Flustrina</taxon>
        <taxon>Buguloidea</taxon>
        <taxon>Bugulidae</taxon>
        <taxon>Bugula</taxon>
    </lineage>
</organism>
<evidence type="ECO:0000313" key="4">
    <source>
        <dbReference type="Proteomes" id="UP000593567"/>
    </source>
</evidence>
<feature type="compositionally biased region" description="Polar residues" evidence="1">
    <location>
        <begin position="310"/>
        <end position="325"/>
    </location>
</feature>
<feature type="region of interest" description="Disordered" evidence="1">
    <location>
        <begin position="363"/>
        <end position="437"/>
    </location>
</feature>
<feature type="region of interest" description="Disordered" evidence="1">
    <location>
        <begin position="310"/>
        <end position="343"/>
    </location>
</feature>
<feature type="compositionally biased region" description="Basic residues" evidence="1">
    <location>
        <begin position="489"/>
        <end position="506"/>
    </location>
</feature>
<feature type="transmembrane region" description="Helical" evidence="2">
    <location>
        <begin position="201"/>
        <end position="223"/>
    </location>
</feature>
<keyword evidence="2" id="KW-0812">Transmembrane</keyword>
<feature type="region of interest" description="Disordered" evidence="1">
    <location>
        <begin position="244"/>
        <end position="277"/>
    </location>
</feature>
<evidence type="ECO:0000256" key="1">
    <source>
        <dbReference type="SAM" id="MobiDB-lite"/>
    </source>
</evidence>
<feature type="compositionally biased region" description="Low complexity" evidence="1">
    <location>
        <begin position="161"/>
        <end position="173"/>
    </location>
</feature>
<feature type="compositionally biased region" description="Polar residues" evidence="1">
    <location>
        <begin position="265"/>
        <end position="275"/>
    </location>
</feature>
<feature type="compositionally biased region" description="Basic and acidic residues" evidence="1">
    <location>
        <begin position="250"/>
        <end position="263"/>
    </location>
</feature>
<gene>
    <name evidence="3" type="ORF">EB796_016460</name>
</gene>
<evidence type="ECO:0000256" key="2">
    <source>
        <dbReference type="SAM" id="Phobius"/>
    </source>
</evidence>
<feature type="region of interest" description="Disordered" evidence="1">
    <location>
        <begin position="477"/>
        <end position="509"/>
    </location>
</feature>
<comment type="caution">
    <text evidence="3">The sequence shown here is derived from an EMBL/GenBank/DDBJ whole genome shotgun (WGS) entry which is preliminary data.</text>
</comment>
<reference evidence="3" key="1">
    <citation type="submission" date="2020-06" db="EMBL/GenBank/DDBJ databases">
        <title>Draft genome of Bugula neritina, a colonial animal packing powerful symbionts and potential medicines.</title>
        <authorList>
            <person name="Rayko M."/>
        </authorList>
    </citation>
    <scope>NUCLEOTIDE SEQUENCE [LARGE SCALE GENOMIC DNA]</scope>
    <source>
        <strain evidence="3">Kwan_BN1</strain>
    </source>
</reference>
<feature type="region of interest" description="Disordered" evidence="1">
    <location>
        <begin position="161"/>
        <end position="180"/>
    </location>
</feature>
<proteinExistence type="predicted"/>
<sequence length="529" mass="59904">MDVKLVLYTSLVVSYLPSSKSIDTYACSWPTTEVIQLRCDFINCPYLSVDHITVGRLQGNPSSCSHLNSNATLRRPIPSCNYQLMESHDFYGQVRNNCSRKQVCEVSSDQVFRKAGICGRETQQLDSIRNWIHIQHSCYGDIPGVRCRLVAPSSTVLPVSTSSKNNSLLTTRSSRGRNHNTRVTVTNPVTAKPVQSKGVTFVIPILATLLFCTLALIVTTTLYRHGVCRRQPWKQRVIMRVARYSNQPPDHSHQRTSSRKDTGPKGNNQYSINSSRLKDFEKRLNNPQTTKALSNDYFQDLSFSCHERSLQTMDPNNTKSHTSSVKTRRGSLNLPNSVGQLLPPLRHSTADMYFSDTSESTVAEHEFDHNGRRKRRRIKPLPPLPRPIVSHSEVYFTETETENDAPISRSQSRKDDLPKLDPPPRVARDKPRLNRHTRQVGKPLPVHTKFASEEKTVNNHNKQSLELALTKSAAKKLGTSHSQDFKERVTHRRPVTKPRPVSRCRSSKSPVYANSHVLLGKNIENTDRV</sequence>
<dbReference type="EMBL" id="VXIV02002481">
    <property type="protein sequence ID" value="KAF6025250.1"/>
    <property type="molecule type" value="Genomic_DNA"/>
</dbReference>
<keyword evidence="2" id="KW-1133">Transmembrane helix</keyword>